<evidence type="ECO:0000256" key="5">
    <source>
        <dbReference type="ARBA" id="ARBA00023329"/>
    </source>
</evidence>
<dbReference type="Pfam" id="PF10456">
    <property type="entry name" value="BAR_3_WASP_bdg"/>
    <property type="match status" value="1"/>
</dbReference>
<dbReference type="Proteomes" id="UP000494165">
    <property type="component" value="Unassembled WGS sequence"/>
</dbReference>
<dbReference type="InterPro" id="IPR014536">
    <property type="entry name" value="Snx9_fam"/>
</dbReference>
<dbReference type="CDD" id="cd06862">
    <property type="entry name" value="PX_SNX9_18_like"/>
    <property type="match status" value="1"/>
</dbReference>
<dbReference type="FunFam" id="3.30.1520.10:FF:000004">
    <property type="entry name" value="Sorting nexin"/>
    <property type="match status" value="1"/>
</dbReference>
<dbReference type="CDD" id="cd07626">
    <property type="entry name" value="BAR_SNX9_like"/>
    <property type="match status" value="1"/>
</dbReference>
<dbReference type="GO" id="GO:0030659">
    <property type="term" value="C:cytoplasmic vesicle membrane"/>
    <property type="evidence" value="ECO:0007669"/>
    <property type="project" value="UniProtKB-SubCell"/>
</dbReference>
<evidence type="ECO:0000256" key="6">
    <source>
        <dbReference type="PIRNR" id="PIRNR027744"/>
    </source>
</evidence>
<dbReference type="Gene3D" id="1.20.1270.60">
    <property type="entry name" value="Arfaptin homology (AH) domain/BAR domain"/>
    <property type="match status" value="1"/>
</dbReference>
<dbReference type="SUPFAM" id="SSF64268">
    <property type="entry name" value="PX domain"/>
    <property type="match status" value="1"/>
</dbReference>
<feature type="domain" description="SH3" evidence="10">
    <location>
        <begin position="1"/>
        <end position="61"/>
    </location>
</feature>
<dbReference type="PROSITE" id="PS50195">
    <property type="entry name" value="PX"/>
    <property type="match status" value="1"/>
</dbReference>
<dbReference type="Pfam" id="PF00787">
    <property type="entry name" value="PX"/>
    <property type="match status" value="1"/>
</dbReference>
<feature type="binding site" evidence="7">
    <location>
        <position position="246"/>
    </location>
    <ligand>
        <name>a 1,2-diacyl-sn-glycero-3-phospho-(1D-myo-inositol-4,5-bisphosphate)</name>
        <dbReference type="ChEBI" id="CHEBI:58456"/>
    </ligand>
</feature>
<dbReference type="EMBL" id="CADEPI010000091">
    <property type="protein sequence ID" value="CAB3373887.1"/>
    <property type="molecule type" value="Genomic_DNA"/>
</dbReference>
<evidence type="ECO:0000256" key="9">
    <source>
        <dbReference type="SAM" id="MobiDB-lite"/>
    </source>
</evidence>
<feature type="compositionally biased region" description="Polar residues" evidence="9">
    <location>
        <begin position="116"/>
        <end position="126"/>
    </location>
</feature>
<dbReference type="InterPro" id="IPR001683">
    <property type="entry name" value="PX_dom"/>
</dbReference>
<dbReference type="OrthoDB" id="10254720at2759"/>
<dbReference type="PIRSF" id="PIRSF027744">
    <property type="entry name" value="Snx9"/>
    <property type="match status" value="1"/>
</dbReference>
<evidence type="ECO:0000256" key="2">
    <source>
        <dbReference type="ARBA" id="ARBA00010883"/>
    </source>
</evidence>
<comment type="caution">
    <text evidence="12">The sequence shown here is derived from an EMBL/GenBank/DDBJ whole genome shotgun (WGS) entry which is preliminary data.</text>
</comment>
<dbReference type="PANTHER" id="PTHR45827:SF1">
    <property type="entry name" value="SORTING NEXIN"/>
    <property type="match status" value="1"/>
</dbReference>
<dbReference type="GO" id="GO:0006897">
    <property type="term" value="P:endocytosis"/>
    <property type="evidence" value="ECO:0007669"/>
    <property type="project" value="TreeGrafter"/>
</dbReference>
<dbReference type="GO" id="GO:0097320">
    <property type="term" value="P:plasma membrane tubulation"/>
    <property type="evidence" value="ECO:0007669"/>
    <property type="project" value="TreeGrafter"/>
</dbReference>
<sequence>MTTKVKALYDFSGEVNSVELSIKAGEILTFIRDVGAGWYEGENSKGQVGLFPENYVEKIESAGPPSIPPPQLPSTYYEEPPGEDPWSAENSNSNTNQQQNQQDDFWDDDWDDDSETGQQPPANAHSTPLEFRQPALDIHRGFDTHSVISTNAGDRAPQAKKNFNRFSAFVKSGGESYILGTAKVSVSEAEKVYIMDSGTMILWNDQHKGYNVEVASPKKESKMRGLKSYIAYKLTPSYNGIQVSRRYKHFDWLHERLEEKFCLIPIPPLPDKQISGRYEEQFIEHRRLQLQLFVDCVCRHPVLSQSAVWKHFIECTDEKMWKAGKRKAEKDALVGANYFACLQVPDKVIDPFDLERHTENAHRFVTSMDNSVKNVMALAQDQTKKCQTQYKREYQKIGLTFQMLGTSFDLDNSSVNLTTAIKRTGEAYNNIGKMFEEQPKMDWEPLADQMHIYKGMLASFPDILQVHKDAVNKHKEMEKSQQMALPDMKRRTDVMSYSLLAEISNFHSQREEDFKTAMKTFLNEQINLYQNATLELRKALQMFDQ</sequence>
<evidence type="ECO:0000259" key="11">
    <source>
        <dbReference type="PROSITE" id="PS50195"/>
    </source>
</evidence>
<dbReference type="Gene3D" id="2.30.30.40">
    <property type="entry name" value="SH3 Domains"/>
    <property type="match status" value="1"/>
</dbReference>
<comment type="subcellular location">
    <subcellularLocation>
        <location evidence="1">Cytoplasmic vesicle membrane</location>
    </subcellularLocation>
</comment>
<protein>
    <recommendedName>
        <fullName evidence="6">Sorting nexin</fullName>
    </recommendedName>
</protein>
<organism evidence="12 13">
    <name type="scientific">Cloeon dipterum</name>
    <dbReference type="NCBI Taxonomy" id="197152"/>
    <lineage>
        <taxon>Eukaryota</taxon>
        <taxon>Metazoa</taxon>
        <taxon>Ecdysozoa</taxon>
        <taxon>Arthropoda</taxon>
        <taxon>Hexapoda</taxon>
        <taxon>Insecta</taxon>
        <taxon>Pterygota</taxon>
        <taxon>Palaeoptera</taxon>
        <taxon>Ephemeroptera</taxon>
        <taxon>Pisciforma</taxon>
        <taxon>Baetidae</taxon>
        <taxon>Cloeon</taxon>
    </lineage>
</organism>
<dbReference type="SUPFAM" id="SSF50044">
    <property type="entry name" value="SH3-domain"/>
    <property type="match status" value="1"/>
</dbReference>
<feature type="region of interest" description="Disordered" evidence="9">
    <location>
        <begin position="59"/>
        <end position="128"/>
    </location>
</feature>
<dbReference type="GO" id="GO:0016197">
    <property type="term" value="P:endosomal transport"/>
    <property type="evidence" value="ECO:0007669"/>
    <property type="project" value="TreeGrafter"/>
</dbReference>
<evidence type="ECO:0000256" key="8">
    <source>
        <dbReference type="PROSITE-ProRule" id="PRU00192"/>
    </source>
</evidence>
<name>A0A8S1D7J6_9INSE</name>
<evidence type="ECO:0000256" key="4">
    <source>
        <dbReference type="ARBA" id="ARBA00023136"/>
    </source>
</evidence>
<accession>A0A8S1D7J6</accession>
<evidence type="ECO:0000256" key="7">
    <source>
        <dbReference type="PIRSR" id="PIRSR027744-1"/>
    </source>
</evidence>
<dbReference type="GO" id="GO:0015031">
    <property type="term" value="P:protein transport"/>
    <property type="evidence" value="ECO:0007669"/>
    <property type="project" value="InterPro"/>
</dbReference>
<feature type="binding site" evidence="7">
    <location>
        <position position="248"/>
    </location>
    <ligand>
        <name>a 1,2-diacyl-sn-glycero-3-phospho-(1D-myo-inositol-4,5-bisphosphate)</name>
        <dbReference type="ChEBI" id="CHEBI:58456"/>
    </ligand>
</feature>
<dbReference type="AlphaFoldDB" id="A0A8S1D7J6"/>
<evidence type="ECO:0000313" key="12">
    <source>
        <dbReference type="EMBL" id="CAB3373887.1"/>
    </source>
</evidence>
<dbReference type="PANTHER" id="PTHR45827">
    <property type="entry name" value="SORTING NEXIN"/>
    <property type="match status" value="1"/>
</dbReference>
<keyword evidence="4" id="KW-0472">Membrane</keyword>
<dbReference type="PROSITE" id="PS50002">
    <property type="entry name" value="SH3"/>
    <property type="match status" value="1"/>
</dbReference>
<gene>
    <name evidence="12" type="ORF">CLODIP_2_CD02367</name>
</gene>
<feature type="compositionally biased region" description="Low complexity" evidence="9">
    <location>
        <begin position="90"/>
        <end position="103"/>
    </location>
</feature>
<dbReference type="Gene3D" id="3.30.1520.10">
    <property type="entry name" value="Phox-like domain"/>
    <property type="match status" value="1"/>
</dbReference>
<evidence type="ECO:0000256" key="3">
    <source>
        <dbReference type="ARBA" id="ARBA00022443"/>
    </source>
</evidence>
<dbReference type="PRINTS" id="PR00452">
    <property type="entry name" value="SH3DOMAIN"/>
</dbReference>
<dbReference type="InterPro" id="IPR027267">
    <property type="entry name" value="AH/BAR_dom_sf"/>
</dbReference>
<keyword evidence="5" id="KW-0968">Cytoplasmic vesicle</keyword>
<dbReference type="SMART" id="SM00312">
    <property type="entry name" value="PX"/>
    <property type="match status" value="1"/>
</dbReference>
<dbReference type="InterPro" id="IPR019497">
    <property type="entry name" value="Sorting_nexin_WASP-bd-dom"/>
</dbReference>
<feature type="compositionally biased region" description="Acidic residues" evidence="9">
    <location>
        <begin position="104"/>
        <end position="115"/>
    </location>
</feature>
<evidence type="ECO:0000313" key="13">
    <source>
        <dbReference type="Proteomes" id="UP000494165"/>
    </source>
</evidence>
<dbReference type="SMART" id="SM00326">
    <property type="entry name" value="SH3"/>
    <property type="match status" value="1"/>
</dbReference>
<feature type="domain" description="PX" evidence="11">
    <location>
        <begin position="210"/>
        <end position="319"/>
    </location>
</feature>
<comment type="similarity">
    <text evidence="2 6">Belongs to the sorting nexin family.</text>
</comment>
<dbReference type="InterPro" id="IPR036871">
    <property type="entry name" value="PX_dom_sf"/>
</dbReference>
<keyword evidence="3 8" id="KW-0728">SH3 domain</keyword>
<dbReference type="Pfam" id="PF14604">
    <property type="entry name" value="SH3_9"/>
    <property type="match status" value="1"/>
</dbReference>
<feature type="binding site" evidence="7">
    <location>
        <position position="286"/>
    </location>
    <ligand>
        <name>a 1,2-diacyl-sn-glycero-3-phospho-(1D-myo-inositol-4,5-bisphosphate)</name>
        <dbReference type="ChEBI" id="CHEBI:58456"/>
    </ligand>
</feature>
<dbReference type="InterPro" id="IPR036028">
    <property type="entry name" value="SH3-like_dom_sf"/>
</dbReference>
<evidence type="ECO:0000259" key="10">
    <source>
        <dbReference type="PROSITE" id="PS50002"/>
    </source>
</evidence>
<keyword evidence="13" id="KW-1185">Reference proteome</keyword>
<dbReference type="GO" id="GO:0000278">
    <property type="term" value="P:mitotic cell cycle"/>
    <property type="evidence" value="ECO:0007669"/>
    <property type="project" value="InterPro"/>
</dbReference>
<proteinExistence type="inferred from homology"/>
<dbReference type="GO" id="GO:0035091">
    <property type="term" value="F:phosphatidylinositol binding"/>
    <property type="evidence" value="ECO:0007669"/>
    <property type="project" value="InterPro"/>
</dbReference>
<evidence type="ECO:0000256" key="1">
    <source>
        <dbReference type="ARBA" id="ARBA00004156"/>
    </source>
</evidence>
<dbReference type="GO" id="GO:0005886">
    <property type="term" value="C:plasma membrane"/>
    <property type="evidence" value="ECO:0007669"/>
    <property type="project" value="TreeGrafter"/>
</dbReference>
<reference evidence="12 13" key="1">
    <citation type="submission" date="2020-04" db="EMBL/GenBank/DDBJ databases">
        <authorList>
            <person name="Alioto T."/>
            <person name="Alioto T."/>
            <person name="Gomez Garrido J."/>
        </authorList>
    </citation>
    <scope>NUCLEOTIDE SEQUENCE [LARGE SCALE GENOMIC DNA]</scope>
</reference>
<dbReference type="InterPro" id="IPR001452">
    <property type="entry name" value="SH3_domain"/>
</dbReference>